<proteinExistence type="predicted"/>
<dbReference type="Proteomes" id="UP000593910">
    <property type="component" value="Chromosome"/>
</dbReference>
<dbReference type="RefSeq" id="WP_193114616.1">
    <property type="nucleotide sequence ID" value="NZ_CP041165.1"/>
</dbReference>
<name>A0A7M1AUT9_9BACT</name>
<accession>A0A7M1AUT9</accession>
<protein>
    <submittedName>
        <fullName evidence="1">Uncharacterized protein</fullName>
    </submittedName>
</protein>
<evidence type="ECO:0000313" key="1">
    <source>
        <dbReference type="EMBL" id="QOP41197.1"/>
    </source>
</evidence>
<keyword evidence="2" id="KW-1185">Reference proteome</keyword>
<dbReference type="KEGG" id="smax:FJR03_05350"/>
<sequence>MTNIEIFRALSGLVFAKAYNSFPLKVSINPSELALQLGDKYWEESQHQISKSQFEYIRERSPAGLAKPTIQWLIDAGFLDYERFEDNKFIGICLTAKGLESIESNESGGERLLNALTDLAKDELKDQARSQLSKVFSEALSWSISNAPTIISNLSRMSAN</sequence>
<dbReference type="EMBL" id="CP041165">
    <property type="protein sequence ID" value="QOP41197.1"/>
    <property type="molecule type" value="Genomic_DNA"/>
</dbReference>
<organism evidence="1 2">
    <name type="scientific">Sulfurimonas marina</name>
    <dbReference type="NCBI Taxonomy" id="2590551"/>
    <lineage>
        <taxon>Bacteria</taxon>
        <taxon>Pseudomonadati</taxon>
        <taxon>Campylobacterota</taxon>
        <taxon>Epsilonproteobacteria</taxon>
        <taxon>Campylobacterales</taxon>
        <taxon>Sulfurimonadaceae</taxon>
        <taxon>Sulfurimonas</taxon>
    </lineage>
</organism>
<evidence type="ECO:0000313" key="2">
    <source>
        <dbReference type="Proteomes" id="UP000593910"/>
    </source>
</evidence>
<reference evidence="1 2" key="1">
    <citation type="submission" date="2019-06" db="EMBL/GenBank/DDBJ databases">
        <title>Sulfurimonas gotlandica sp. nov., a chemoautotrophic and psychrotolerant epsilonproteobacterium isolated from a pelagic redoxcline, and an emended description of the genus Sulfurimonas.</title>
        <authorList>
            <person name="Wang S."/>
            <person name="Jiang L."/>
            <person name="Shao Z."/>
        </authorList>
    </citation>
    <scope>NUCLEOTIDE SEQUENCE [LARGE SCALE GENOMIC DNA]</scope>
    <source>
        <strain evidence="1 2">B2</strain>
    </source>
</reference>
<gene>
    <name evidence="1" type="ORF">FJR03_05350</name>
</gene>
<dbReference type="AlphaFoldDB" id="A0A7M1AUT9"/>